<dbReference type="PROSITE" id="PS00571">
    <property type="entry name" value="AMIDASES"/>
    <property type="match status" value="1"/>
</dbReference>
<protein>
    <submittedName>
        <fullName evidence="3">Aspartyl-tRNA(Asn) amidotransferase subunit A @ Glutamyl-tRNA(Gln) amidotransferase subunit A</fullName>
        <ecNumber evidence="3">6.3.5.6</ecNumber>
        <ecNumber evidence="3">6.3.5.7</ecNumber>
    </submittedName>
</protein>
<dbReference type="GO" id="GO:0050567">
    <property type="term" value="F:glutaminyl-tRNA synthase (glutamine-hydrolyzing) activity"/>
    <property type="evidence" value="ECO:0007669"/>
    <property type="project" value="UniProtKB-EC"/>
</dbReference>
<proteinExistence type="predicted"/>
<sequence length="471" mass="50138">MSAELAFMSAVDLAQNIREKKISSLEATENFFKRIDLLDPQLHSYLTLCQDQALSDARAADEAAQKGGELGPLHGVPISIKDLELTKGVRTTMGSAVFRDRVPDMDSIVVERVKASGAIMLGKTNTPEFGQSGTTENELGEPCRNPWNTERTPGGSSGGAAAAVAAGLCTVSMGTDGGGSVRIPASFSGVYGIKPTQGRVPRYGGYGRPAANHFSQSGPITRTVADSALLLQVVAGPDTRDVTSLRTPAPDFSATLGAGVKGMKLAWSGDYGFAAVDPEVGAITKKAALLFGEMGATVEDSKLKLEDPFDAFWDIFATAAFTSYGHLLAEHRDDFSDYGLRSILHGESRTGADMSRSIYEIDRLGRQMEEFFDNFDLLITPTMAVPAFPIEQRPSVIAGREVEPFWGFLPFTYLINITGQTAASVPCGYSADGMPIGLHIIGPRGAEAKVLQASAAFEQAQPWSGKRPAVS</sequence>
<reference evidence="3" key="1">
    <citation type="submission" date="2015-10" db="EMBL/GenBank/DDBJ databases">
        <authorList>
            <person name="Gilbert D.G."/>
        </authorList>
    </citation>
    <scope>NUCLEOTIDE SEQUENCE</scope>
</reference>
<dbReference type="InterPro" id="IPR036928">
    <property type="entry name" value="AS_sf"/>
</dbReference>
<dbReference type="InterPro" id="IPR023631">
    <property type="entry name" value="Amidase_dom"/>
</dbReference>
<dbReference type="Gene3D" id="3.90.1300.10">
    <property type="entry name" value="Amidase signature (AS) domain"/>
    <property type="match status" value="1"/>
</dbReference>
<gene>
    <name evidence="3" type="ORF">MGWOODY_Clf627</name>
</gene>
<name>A0A160V9C7_9ZZZZ</name>
<dbReference type="PANTHER" id="PTHR11895">
    <property type="entry name" value="TRANSAMIDASE"/>
    <property type="match status" value="1"/>
</dbReference>
<dbReference type="GO" id="GO:0016740">
    <property type="term" value="F:transferase activity"/>
    <property type="evidence" value="ECO:0007669"/>
    <property type="project" value="UniProtKB-KW"/>
</dbReference>
<feature type="region of interest" description="Disordered" evidence="1">
    <location>
        <begin position="124"/>
        <end position="143"/>
    </location>
</feature>
<dbReference type="AlphaFoldDB" id="A0A160V9C7"/>
<evidence type="ECO:0000256" key="1">
    <source>
        <dbReference type="SAM" id="MobiDB-lite"/>
    </source>
</evidence>
<keyword evidence="3" id="KW-0808">Transferase</keyword>
<evidence type="ECO:0000259" key="2">
    <source>
        <dbReference type="Pfam" id="PF01425"/>
    </source>
</evidence>
<dbReference type="GO" id="GO:0050566">
    <property type="term" value="F:asparaginyl-tRNA synthase (glutamine-hydrolyzing) activity"/>
    <property type="evidence" value="ECO:0007669"/>
    <property type="project" value="UniProtKB-EC"/>
</dbReference>
<dbReference type="EMBL" id="FAXA01000274">
    <property type="protein sequence ID" value="CUV02589.1"/>
    <property type="molecule type" value="Genomic_DNA"/>
</dbReference>
<dbReference type="Pfam" id="PF01425">
    <property type="entry name" value="Amidase"/>
    <property type="match status" value="1"/>
</dbReference>
<feature type="compositionally biased region" description="Polar residues" evidence="1">
    <location>
        <begin position="124"/>
        <end position="137"/>
    </location>
</feature>
<dbReference type="PANTHER" id="PTHR11895:SF7">
    <property type="entry name" value="GLUTAMYL-TRNA(GLN) AMIDOTRANSFERASE SUBUNIT A, MITOCHONDRIAL"/>
    <property type="match status" value="1"/>
</dbReference>
<dbReference type="InterPro" id="IPR020556">
    <property type="entry name" value="Amidase_CS"/>
</dbReference>
<dbReference type="SUPFAM" id="SSF75304">
    <property type="entry name" value="Amidase signature (AS) enzymes"/>
    <property type="match status" value="1"/>
</dbReference>
<dbReference type="InterPro" id="IPR000120">
    <property type="entry name" value="Amidase"/>
</dbReference>
<organism evidence="3">
    <name type="scientific">hydrothermal vent metagenome</name>
    <dbReference type="NCBI Taxonomy" id="652676"/>
    <lineage>
        <taxon>unclassified sequences</taxon>
        <taxon>metagenomes</taxon>
        <taxon>ecological metagenomes</taxon>
    </lineage>
</organism>
<dbReference type="EC" id="6.3.5.7" evidence="3"/>
<evidence type="ECO:0000313" key="3">
    <source>
        <dbReference type="EMBL" id="CUV02589.1"/>
    </source>
</evidence>
<dbReference type="EC" id="6.3.5.6" evidence="3"/>
<keyword evidence="3" id="KW-0436">Ligase</keyword>
<accession>A0A160V9C7</accession>
<feature type="domain" description="Amidase" evidence="2">
    <location>
        <begin position="26"/>
        <end position="451"/>
    </location>
</feature>